<evidence type="ECO:0000313" key="8">
    <source>
        <dbReference type="EMBL" id="CAK08102.1"/>
    </source>
</evidence>
<evidence type="ECO:0000259" key="7">
    <source>
        <dbReference type="PROSITE" id="PS51007"/>
    </source>
</evidence>
<dbReference type="PANTHER" id="PTHR37823">
    <property type="entry name" value="CYTOCHROME C-553-LIKE"/>
    <property type="match status" value="1"/>
</dbReference>
<dbReference type="GO" id="GO:0009055">
    <property type="term" value="F:electron transfer activity"/>
    <property type="evidence" value="ECO:0007669"/>
    <property type="project" value="InterPro"/>
</dbReference>
<dbReference type="AlphaFoldDB" id="Q1MG21"/>
<evidence type="ECO:0000256" key="4">
    <source>
        <dbReference type="ARBA" id="ARBA00022982"/>
    </source>
</evidence>
<dbReference type="InterPro" id="IPR051811">
    <property type="entry name" value="Cytochrome_c550/c551-like"/>
</dbReference>
<dbReference type="GeneID" id="303207617"/>
<keyword evidence="2 6" id="KW-0349">Heme</keyword>
<keyword evidence="5 6" id="KW-0408">Iron</keyword>
<name>Q1MG21_RHIJ3</name>
<feature type="domain" description="Cytochrome c" evidence="7">
    <location>
        <begin position="184"/>
        <end position="274"/>
    </location>
</feature>
<organism evidence="8 9">
    <name type="scientific">Rhizobium johnstonii (strain DSM 114642 / LMG 32736 / 3841)</name>
    <name type="common">Rhizobium leguminosarum bv. viciae</name>
    <dbReference type="NCBI Taxonomy" id="216596"/>
    <lineage>
        <taxon>Bacteria</taxon>
        <taxon>Pseudomonadati</taxon>
        <taxon>Pseudomonadota</taxon>
        <taxon>Alphaproteobacteria</taxon>
        <taxon>Hyphomicrobiales</taxon>
        <taxon>Rhizobiaceae</taxon>
        <taxon>Rhizobium/Agrobacterium group</taxon>
        <taxon>Rhizobium</taxon>
        <taxon>Rhizobium johnstonii</taxon>
    </lineage>
</organism>
<keyword evidence="3 6" id="KW-0479">Metal-binding</keyword>
<dbReference type="PROSITE" id="PS51007">
    <property type="entry name" value="CYTC"/>
    <property type="match status" value="2"/>
</dbReference>
<evidence type="ECO:0000313" key="9">
    <source>
        <dbReference type="Proteomes" id="UP000006575"/>
    </source>
</evidence>
<proteinExistence type="predicted"/>
<dbReference type="Gene3D" id="1.10.760.10">
    <property type="entry name" value="Cytochrome c-like domain"/>
    <property type="match status" value="2"/>
</dbReference>
<evidence type="ECO:0000256" key="2">
    <source>
        <dbReference type="ARBA" id="ARBA00022617"/>
    </source>
</evidence>
<evidence type="ECO:0000256" key="1">
    <source>
        <dbReference type="ARBA" id="ARBA00022448"/>
    </source>
</evidence>
<protein>
    <submittedName>
        <fullName evidence="8">Conserved hypothetical exported protein</fullName>
    </submittedName>
</protein>
<keyword evidence="4" id="KW-0249">Electron transport</keyword>
<dbReference type="Pfam" id="PF13442">
    <property type="entry name" value="Cytochrome_CBB3"/>
    <property type="match status" value="1"/>
</dbReference>
<keyword evidence="9" id="KW-1185">Reference proteome</keyword>
<reference evidence="8 9" key="1">
    <citation type="journal article" date="2006" name="Genome Biol.">
        <title>The genome of Rhizobium leguminosarum has recognizable core and accessory components.</title>
        <authorList>
            <person name="Young J.W."/>
            <person name="Crossman L.C."/>
            <person name="Johnston A.W.B."/>
            <person name="Thomson N.R."/>
            <person name="Ghazoui Z.F."/>
            <person name="Hull K.H."/>
            <person name="Wexler M."/>
            <person name="Curson A.R.J."/>
            <person name="Todd J.D."/>
            <person name="Poole P.S."/>
            <person name="Mauchline T.H."/>
            <person name="East A.K."/>
            <person name="Quail M.A."/>
            <person name="Churcher C."/>
            <person name="Arrowsmith C."/>
            <person name="Cherevach A."/>
            <person name="Chillingworth T."/>
            <person name="Clarke K."/>
            <person name="Cronin A."/>
            <person name="Davis P."/>
            <person name="Fraser A."/>
            <person name="Hance Z."/>
            <person name="Hauser H."/>
            <person name="Jagels K."/>
            <person name="Moule S."/>
            <person name="Mungall K."/>
            <person name="Norbertczak H."/>
            <person name="Rabbinowitsch E."/>
            <person name="Sanders M."/>
            <person name="Simmonds M."/>
            <person name="Whitehead S."/>
            <person name="Parkhill J."/>
        </authorList>
    </citation>
    <scope>NUCLEOTIDE SEQUENCE [LARGE SCALE GENOMIC DNA]</scope>
    <source>
        <strain evidence="9">DSM 114642 / LMG 32736 / 3841</strain>
    </source>
</reference>
<dbReference type="EnsemblBacteria" id="CAK08102">
    <property type="protein sequence ID" value="CAK08102"/>
    <property type="gene ID" value="RL2614"/>
</dbReference>
<dbReference type="Proteomes" id="UP000006575">
    <property type="component" value="Chromosome"/>
</dbReference>
<dbReference type="InterPro" id="IPR009056">
    <property type="entry name" value="Cyt_c-like_dom"/>
</dbReference>
<sequence length="274" mass="29767">MKRILKITLATVVAVCLIAVAGIYALSEMRLSRTYEIAATDFTVKTTLSAEEAERRARTLMCGGCHHDAGNVLIDEPGVGRIVAPNLTRFVPMYSDAELVRLIRHGIKKDGTAVFIMPASNFANITDDDMAAIIAWLRSLKQLPDAVAGTTQWGPLGRIGLALDKIPFEADLVPAVIAPAAATRPADIGEYAFRTDCSHCHNLDTAKQSEAFLAPALKPLAQSYSAADFKTLLRTGKGVGGRDLGVMTQVSQWDFSHFTDPEIEQIQIYLARRP</sequence>
<dbReference type="EMBL" id="AM236080">
    <property type="protein sequence ID" value="CAK08102.1"/>
    <property type="molecule type" value="Genomic_DNA"/>
</dbReference>
<gene>
    <name evidence="8" type="ordered locus">RL2614</name>
</gene>
<dbReference type="RefSeq" id="WP_011652159.1">
    <property type="nucleotide sequence ID" value="NC_008380.1"/>
</dbReference>
<dbReference type="SUPFAM" id="SSF46626">
    <property type="entry name" value="Cytochrome c"/>
    <property type="match status" value="2"/>
</dbReference>
<evidence type="ECO:0000256" key="6">
    <source>
        <dbReference type="PROSITE-ProRule" id="PRU00433"/>
    </source>
</evidence>
<feature type="domain" description="Cytochrome c" evidence="7">
    <location>
        <begin position="48"/>
        <end position="141"/>
    </location>
</feature>
<dbReference type="GO" id="GO:0046872">
    <property type="term" value="F:metal ion binding"/>
    <property type="evidence" value="ECO:0007669"/>
    <property type="project" value="UniProtKB-KW"/>
</dbReference>
<keyword evidence="1" id="KW-0813">Transport</keyword>
<dbReference type="GO" id="GO:0020037">
    <property type="term" value="F:heme binding"/>
    <property type="evidence" value="ECO:0007669"/>
    <property type="project" value="InterPro"/>
</dbReference>
<evidence type="ECO:0000256" key="3">
    <source>
        <dbReference type="ARBA" id="ARBA00022723"/>
    </source>
</evidence>
<dbReference type="KEGG" id="rle:RL2614"/>
<dbReference type="eggNOG" id="COG2010">
    <property type="taxonomic scope" value="Bacteria"/>
</dbReference>
<accession>Q1MG21</accession>
<evidence type="ECO:0000256" key="5">
    <source>
        <dbReference type="ARBA" id="ARBA00023004"/>
    </source>
</evidence>
<dbReference type="InterPro" id="IPR036909">
    <property type="entry name" value="Cyt_c-like_dom_sf"/>
</dbReference>
<dbReference type="PANTHER" id="PTHR37823:SF1">
    <property type="entry name" value="CYTOCHROME C-553-LIKE"/>
    <property type="match status" value="1"/>
</dbReference>
<dbReference type="HOGENOM" id="CLU_923651_0_0_5"/>